<dbReference type="PANTHER" id="PTHR11610">
    <property type="entry name" value="LIPASE"/>
    <property type="match status" value="1"/>
</dbReference>
<comment type="similarity">
    <text evidence="2 4">Belongs to the AB hydrolase superfamily. Lipase family.</text>
</comment>
<dbReference type="Proteomes" id="UP000837857">
    <property type="component" value="Chromosome 16"/>
</dbReference>
<dbReference type="InterPro" id="IPR029058">
    <property type="entry name" value="AB_hydrolase_fold"/>
</dbReference>
<name>A0ABN8I1H3_9NEOP</name>
<keyword evidence="3" id="KW-0964">Secreted</keyword>
<proteinExistence type="inferred from homology"/>
<evidence type="ECO:0000256" key="2">
    <source>
        <dbReference type="ARBA" id="ARBA00010701"/>
    </source>
</evidence>
<dbReference type="InterPro" id="IPR013818">
    <property type="entry name" value="Lipase"/>
</dbReference>
<evidence type="ECO:0000259" key="5">
    <source>
        <dbReference type="Pfam" id="PF00151"/>
    </source>
</evidence>
<accession>A0ABN8I1H3</accession>
<organism evidence="6 7">
    <name type="scientific">Iphiclides podalirius</name>
    <name type="common">scarce swallowtail</name>
    <dbReference type="NCBI Taxonomy" id="110791"/>
    <lineage>
        <taxon>Eukaryota</taxon>
        <taxon>Metazoa</taxon>
        <taxon>Ecdysozoa</taxon>
        <taxon>Arthropoda</taxon>
        <taxon>Hexapoda</taxon>
        <taxon>Insecta</taxon>
        <taxon>Pterygota</taxon>
        <taxon>Neoptera</taxon>
        <taxon>Endopterygota</taxon>
        <taxon>Lepidoptera</taxon>
        <taxon>Glossata</taxon>
        <taxon>Ditrysia</taxon>
        <taxon>Papilionoidea</taxon>
        <taxon>Papilionidae</taxon>
        <taxon>Papilioninae</taxon>
        <taxon>Iphiclides</taxon>
    </lineage>
</organism>
<comment type="subcellular location">
    <subcellularLocation>
        <location evidence="1">Secreted</location>
    </subcellularLocation>
</comment>
<sequence length="378" mass="41455">MLAYSEQAPLPSADARWPAAKIKGGGSVGAMRWSAAAAWLCAALVGVGGDALGGLGQLLPPWLGGNLDEIVRAASETCEALPLDVLLSKAYVPDISVVQFQRHSQKSFSLSKAHLHLRDHWPPTLVVYIPGWWNTPADESSKTLVGALLNKNPYVLVLDTRLIFCKGYVTSAASVNSLGHRLYKFLKNMDNDGFPMSSVHLIGFSLGAHVAGIAGKSVQKHLNRKLDRITALDPARPCFARPSQYRLDKSDAKFVQVLHTSAGVLGLELPLGHIDVYANGVKIKQPECSDRSISLECDHAQAWRLFSASVMNDHALMGRRCKSWDELNRRRCTGNKTSVGYSCSTATRGMYLYKSTGREKEPQLKVFNPLDLSTWWAR</sequence>
<feature type="domain" description="Lipase" evidence="5">
    <location>
        <begin position="125"/>
        <end position="337"/>
    </location>
</feature>
<dbReference type="Gene3D" id="3.40.50.1820">
    <property type="entry name" value="alpha/beta hydrolase"/>
    <property type="match status" value="1"/>
</dbReference>
<evidence type="ECO:0000313" key="6">
    <source>
        <dbReference type="EMBL" id="CAH2046136.1"/>
    </source>
</evidence>
<protein>
    <recommendedName>
        <fullName evidence="5">Lipase domain-containing protein</fullName>
    </recommendedName>
</protein>
<reference evidence="6" key="1">
    <citation type="submission" date="2022-03" db="EMBL/GenBank/DDBJ databases">
        <authorList>
            <person name="Martin H S."/>
        </authorList>
    </citation>
    <scope>NUCLEOTIDE SEQUENCE</scope>
</reference>
<evidence type="ECO:0000313" key="7">
    <source>
        <dbReference type="Proteomes" id="UP000837857"/>
    </source>
</evidence>
<evidence type="ECO:0000256" key="1">
    <source>
        <dbReference type="ARBA" id="ARBA00004613"/>
    </source>
</evidence>
<gene>
    <name evidence="6" type="ORF">IPOD504_LOCUS5383</name>
</gene>
<dbReference type="InterPro" id="IPR000734">
    <property type="entry name" value="TAG_lipase"/>
</dbReference>
<feature type="non-terminal residue" evidence="6">
    <location>
        <position position="378"/>
    </location>
</feature>
<dbReference type="EMBL" id="OW152828">
    <property type="protein sequence ID" value="CAH2046136.1"/>
    <property type="molecule type" value="Genomic_DNA"/>
</dbReference>
<dbReference type="PANTHER" id="PTHR11610:SF169">
    <property type="entry name" value="GH15759P-RELATED"/>
    <property type="match status" value="1"/>
</dbReference>
<evidence type="ECO:0000256" key="4">
    <source>
        <dbReference type="RuleBase" id="RU004262"/>
    </source>
</evidence>
<dbReference type="Pfam" id="PF00151">
    <property type="entry name" value="Lipase"/>
    <property type="match status" value="1"/>
</dbReference>
<evidence type="ECO:0000256" key="3">
    <source>
        <dbReference type="ARBA" id="ARBA00022525"/>
    </source>
</evidence>
<dbReference type="PRINTS" id="PR00821">
    <property type="entry name" value="TAGLIPASE"/>
</dbReference>
<dbReference type="SUPFAM" id="SSF53474">
    <property type="entry name" value="alpha/beta-Hydrolases"/>
    <property type="match status" value="1"/>
</dbReference>
<keyword evidence="7" id="KW-1185">Reference proteome</keyword>